<dbReference type="AlphaFoldDB" id="A0A0L0H4V1"/>
<protein>
    <submittedName>
        <fullName evidence="2">Uncharacterized protein</fullName>
    </submittedName>
</protein>
<sequence>MNVKDKSTGFKVMAIIGLIVFIIGMCLLFPWLTLLAWNLLASSAGWYLVPVTWGTVCGLALVIVCIRLMFCRSKN</sequence>
<dbReference type="EMBL" id="JNGI01000007">
    <property type="protein sequence ID" value="KNC95743.1"/>
    <property type="molecule type" value="Genomic_DNA"/>
</dbReference>
<evidence type="ECO:0000313" key="2">
    <source>
        <dbReference type="EMBL" id="KNC95743.1"/>
    </source>
</evidence>
<evidence type="ECO:0000313" key="3">
    <source>
        <dbReference type="Proteomes" id="UP000037393"/>
    </source>
</evidence>
<dbReference type="PATRIC" id="fig|379893.4.peg.4410"/>
<accession>A0A0L0H4V1</accession>
<reference evidence="2 3" key="1">
    <citation type="journal article" date="2015" name="Appl. Environ. Microbiol.">
        <title>The Enterobacterium Trabulsiella odontotermitis Presents Novel Adaptations Related to Its Association with Fungus-Growing Termites.</title>
        <authorList>
            <person name="Sapountzis P."/>
            <person name="Gruntjes T."/>
            <person name="Otani S."/>
            <person name="Estevez J."/>
            <person name="da Costa R.R."/>
            <person name="Plunkett G.3rd."/>
            <person name="Perna N.T."/>
            <person name="Poulsen M."/>
        </authorList>
    </citation>
    <scope>NUCLEOTIDE SEQUENCE [LARGE SCALE GENOMIC DNA]</scope>
    <source>
        <strain evidence="2 3">12</strain>
    </source>
</reference>
<keyword evidence="3" id="KW-1185">Reference proteome</keyword>
<proteinExistence type="predicted"/>
<evidence type="ECO:0000256" key="1">
    <source>
        <dbReference type="SAM" id="Phobius"/>
    </source>
</evidence>
<keyword evidence="1" id="KW-1133">Transmembrane helix</keyword>
<comment type="caution">
    <text evidence="2">The sequence shown here is derived from an EMBL/GenBank/DDBJ whole genome shotgun (WGS) entry which is preliminary data.</text>
</comment>
<dbReference type="Proteomes" id="UP000037393">
    <property type="component" value="Unassembled WGS sequence"/>
</dbReference>
<feature type="transmembrane region" description="Helical" evidence="1">
    <location>
        <begin position="44"/>
        <end position="70"/>
    </location>
</feature>
<keyword evidence="1" id="KW-0812">Transmembrane</keyword>
<organism evidence="2 3">
    <name type="scientific">Trabulsiella odontotermitis</name>
    <dbReference type="NCBI Taxonomy" id="379893"/>
    <lineage>
        <taxon>Bacteria</taxon>
        <taxon>Pseudomonadati</taxon>
        <taxon>Pseudomonadota</taxon>
        <taxon>Gammaproteobacteria</taxon>
        <taxon>Enterobacterales</taxon>
        <taxon>Enterobacteriaceae</taxon>
        <taxon>Trabulsiella</taxon>
    </lineage>
</organism>
<name>A0A0L0H4V1_9ENTR</name>
<gene>
    <name evidence="2" type="ORF">GM31_21760</name>
</gene>
<feature type="transmembrane region" description="Helical" evidence="1">
    <location>
        <begin position="12"/>
        <end position="32"/>
    </location>
</feature>
<keyword evidence="1" id="KW-0472">Membrane</keyword>